<sequence length="86" mass="9626">MSTAINNAGIPLGYFSSPKAINAASVNIHLHRLKELFPNIQRFTAMAVVFSYHPDSRSERRVLLIKRNRKESSWGNTWDIGGGTPD</sequence>
<dbReference type="Proteomes" id="UP001150942">
    <property type="component" value="Unassembled WGS sequence"/>
</dbReference>
<dbReference type="OrthoDB" id="276276at2759"/>
<organism evidence="1 2">
    <name type="scientific">Penicillium cf. viridicatum</name>
    <dbReference type="NCBI Taxonomy" id="2972119"/>
    <lineage>
        <taxon>Eukaryota</taxon>
        <taxon>Fungi</taxon>
        <taxon>Dikarya</taxon>
        <taxon>Ascomycota</taxon>
        <taxon>Pezizomycotina</taxon>
        <taxon>Eurotiomycetes</taxon>
        <taxon>Eurotiomycetidae</taxon>
        <taxon>Eurotiales</taxon>
        <taxon>Aspergillaceae</taxon>
        <taxon>Penicillium</taxon>
    </lineage>
</organism>
<gene>
    <name evidence="1" type="ORF">N7449_009233</name>
</gene>
<proteinExistence type="predicted"/>
<evidence type="ECO:0000313" key="2">
    <source>
        <dbReference type="Proteomes" id="UP001150942"/>
    </source>
</evidence>
<protein>
    <submittedName>
        <fullName evidence="1">Uncharacterized protein</fullName>
    </submittedName>
</protein>
<keyword evidence="2" id="KW-1185">Reference proteome</keyword>
<accession>A0A9W9M7V2</accession>
<reference evidence="1" key="1">
    <citation type="submission" date="2022-11" db="EMBL/GenBank/DDBJ databases">
        <authorList>
            <person name="Petersen C."/>
        </authorList>
    </citation>
    <scope>NUCLEOTIDE SEQUENCE</scope>
    <source>
        <strain evidence="1">IBT 20477</strain>
    </source>
</reference>
<evidence type="ECO:0000313" key="1">
    <source>
        <dbReference type="EMBL" id="KAJ5193091.1"/>
    </source>
</evidence>
<reference evidence="1" key="2">
    <citation type="journal article" date="2023" name="IMA Fungus">
        <title>Comparative genomic study of the Penicillium genus elucidates a diverse pangenome and 15 lateral gene transfer events.</title>
        <authorList>
            <person name="Petersen C."/>
            <person name="Sorensen T."/>
            <person name="Nielsen M.R."/>
            <person name="Sondergaard T.E."/>
            <person name="Sorensen J.L."/>
            <person name="Fitzpatrick D.A."/>
            <person name="Frisvad J.C."/>
            <person name="Nielsen K.L."/>
        </authorList>
    </citation>
    <scope>NUCLEOTIDE SEQUENCE</scope>
    <source>
        <strain evidence="1">IBT 20477</strain>
    </source>
</reference>
<dbReference type="EMBL" id="JAPQKQ010000006">
    <property type="protein sequence ID" value="KAJ5193091.1"/>
    <property type="molecule type" value="Genomic_DNA"/>
</dbReference>
<dbReference type="AlphaFoldDB" id="A0A9W9M7V2"/>
<name>A0A9W9M7V2_9EURO</name>
<comment type="caution">
    <text evidence="1">The sequence shown here is derived from an EMBL/GenBank/DDBJ whole genome shotgun (WGS) entry which is preliminary data.</text>
</comment>